<name>A0ABV5WHE8_9BACI</name>
<keyword evidence="2" id="KW-1185">Reference proteome</keyword>
<comment type="caution">
    <text evidence="1">The sequence shown here is derived from an EMBL/GenBank/DDBJ whole genome shotgun (WGS) entry which is preliminary data.</text>
</comment>
<proteinExistence type="predicted"/>
<dbReference type="RefSeq" id="WP_379950171.1">
    <property type="nucleotide sequence ID" value="NZ_JBHMAF010000097.1"/>
</dbReference>
<organism evidence="1 2">
    <name type="scientific">Ectobacillus funiculus</name>
    <dbReference type="NCBI Taxonomy" id="137993"/>
    <lineage>
        <taxon>Bacteria</taxon>
        <taxon>Bacillati</taxon>
        <taxon>Bacillota</taxon>
        <taxon>Bacilli</taxon>
        <taxon>Bacillales</taxon>
        <taxon>Bacillaceae</taxon>
        <taxon>Ectobacillus</taxon>
    </lineage>
</organism>
<protein>
    <recommendedName>
        <fullName evidence="3">Transposase</fullName>
    </recommendedName>
</protein>
<evidence type="ECO:0008006" key="3">
    <source>
        <dbReference type="Google" id="ProtNLM"/>
    </source>
</evidence>
<gene>
    <name evidence="1" type="ORF">ACFFMS_15685</name>
</gene>
<dbReference type="Proteomes" id="UP001589609">
    <property type="component" value="Unassembled WGS sequence"/>
</dbReference>
<accession>A0ABV5WHE8</accession>
<dbReference type="EMBL" id="JBHMAF010000097">
    <property type="protein sequence ID" value="MFB9759838.1"/>
    <property type="molecule type" value="Genomic_DNA"/>
</dbReference>
<evidence type="ECO:0000313" key="2">
    <source>
        <dbReference type="Proteomes" id="UP001589609"/>
    </source>
</evidence>
<sequence length="45" mass="5345">MKHEHISFKEHTMNILSLPNNIVDLIPSENMAHVVHEMVERFNYV</sequence>
<evidence type="ECO:0000313" key="1">
    <source>
        <dbReference type="EMBL" id="MFB9759838.1"/>
    </source>
</evidence>
<reference evidence="1 2" key="1">
    <citation type="submission" date="2024-09" db="EMBL/GenBank/DDBJ databases">
        <authorList>
            <person name="Sun Q."/>
            <person name="Mori K."/>
        </authorList>
    </citation>
    <scope>NUCLEOTIDE SEQUENCE [LARGE SCALE GENOMIC DNA]</scope>
    <source>
        <strain evidence="1 2">JCM 11201</strain>
    </source>
</reference>